<dbReference type="RefSeq" id="XP_013787223.2">
    <property type="nucleotide sequence ID" value="XM_013931769.2"/>
</dbReference>
<gene>
    <name evidence="20" type="primary">LOC106471178</name>
</gene>
<organism evidence="19 20">
    <name type="scientific">Limulus polyphemus</name>
    <name type="common">Atlantic horseshoe crab</name>
    <dbReference type="NCBI Taxonomy" id="6850"/>
    <lineage>
        <taxon>Eukaryota</taxon>
        <taxon>Metazoa</taxon>
        <taxon>Ecdysozoa</taxon>
        <taxon>Arthropoda</taxon>
        <taxon>Chelicerata</taxon>
        <taxon>Merostomata</taxon>
        <taxon>Xiphosura</taxon>
        <taxon>Limulidae</taxon>
        <taxon>Limulus</taxon>
    </lineage>
</organism>
<dbReference type="Pfam" id="PF03009">
    <property type="entry name" value="GDPD"/>
    <property type="match status" value="1"/>
</dbReference>
<keyword evidence="6" id="KW-0378">Hydrolase</keyword>
<feature type="domain" description="GP-PDE" evidence="18">
    <location>
        <begin position="36"/>
        <end position="161"/>
    </location>
</feature>
<proteinExistence type="inferred from homology"/>
<dbReference type="PANTHER" id="PTHR42758">
    <property type="entry name" value="PHOSPHATIDYLGLYCEROL PHOSPHOLIPASE C"/>
    <property type="match status" value="1"/>
</dbReference>
<evidence type="ECO:0000313" key="19">
    <source>
        <dbReference type="Proteomes" id="UP000694941"/>
    </source>
</evidence>
<evidence type="ECO:0000259" key="18">
    <source>
        <dbReference type="PROSITE" id="PS51704"/>
    </source>
</evidence>
<comment type="catalytic activity">
    <reaction evidence="17">
        <text>N,1-di-(9Z-octadecenoyl)-sn-glycero-3-phosphoethanolamine + H2O = N-(9Z-octadecenoyl) ethanolamine + 1-(9Z-octadecenoyl)-sn-glycero-3-phosphate + H(+)</text>
        <dbReference type="Rhea" id="RHEA:56460"/>
        <dbReference type="ChEBI" id="CHEBI:15377"/>
        <dbReference type="ChEBI" id="CHEBI:15378"/>
        <dbReference type="ChEBI" id="CHEBI:71466"/>
        <dbReference type="ChEBI" id="CHEBI:74544"/>
        <dbReference type="ChEBI" id="CHEBI:85222"/>
    </reaction>
    <physiologicalReaction direction="left-to-right" evidence="17">
        <dbReference type="Rhea" id="RHEA:56461"/>
    </physiologicalReaction>
</comment>
<evidence type="ECO:0000256" key="15">
    <source>
        <dbReference type="ARBA" id="ARBA00047538"/>
    </source>
</evidence>
<evidence type="ECO:0000256" key="14">
    <source>
        <dbReference type="ARBA" id="ARBA00047392"/>
    </source>
</evidence>
<name>A0ABM1BRG2_LIMPO</name>
<dbReference type="InterPro" id="IPR052271">
    <property type="entry name" value="GDPD-Related"/>
</dbReference>
<keyword evidence="5" id="KW-0479">Metal-binding</keyword>
<keyword evidence="19" id="KW-1185">Reference proteome</keyword>
<reference evidence="20" key="1">
    <citation type="submission" date="2025-08" db="UniProtKB">
        <authorList>
            <consortium name="RefSeq"/>
        </authorList>
    </citation>
    <scope>IDENTIFICATION</scope>
    <source>
        <tissue evidence="20">Muscle</tissue>
    </source>
</reference>
<comment type="catalytic activity">
    <reaction evidence="1">
        <text>an N-(acyl)-sphingosylphosphoethanolamine = an N-(acyl)-sphingosyl-1,3-cyclic phosphate + ethanolamine</text>
        <dbReference type="Rhea" id="RHEA:60648"/>
        <dbReference type="ChEBI" id="CHEBI:57603"/>
        <dbReference type="ChEBI" id="CHEBI:143891"/>
        <dbReference type="ChEBI" id="CHEBI:143892"/>
    </reaction>
</comment>
<comment type="catalytic activity">
    <reaction evidence="13">
        <text>1-O-hexadecyl-sn-glycero-3-phosphocholine + H2O = 1-O-hexadecyl-sn-glycero-3-phosphate + choline + H(+)</text>
        <dbReference type="Rhea" id="RHEA:41143"/>
        <dbReference type="ChEBI" id="CHEBI:15354"/>
        <dbReference type="ChEBI" id="CHEBI:15377"/>
        <dbReference type="ChEBI" id="CHEBI:15378"/>
        <dbReference type="ChEBI" id="CHEBI:64496"/>
        <dbReference type="ChEBI" id="CHEBI:77580"/>
    </reaction>
    <physiologicalReaction direction="left-to-right" evidence="13">
        <dbReference type="Rhea" id="RHEA:41144"/>
    </physiologicalReaction>
</comment>
<dbReference type="GeneID" id="106471178"/>
<evidence type="ECO:0000256" key="7">
    <source>
        <dbReference type="ARBA" id="ARBA00022842"/>
    </source>
</evidence>
<keyword evidence="7" id="KW-0460">Magnesium</keyword>
<evidence type="ECO:0000256" key="6">
    <source>
        <dbReference type="ARBA" id="ARBA00022801"/>
    </source>
</evidence>
<dbReference type="Proteomes" id="UP000694941">
    <property type="component" value="Unplaced"/>
</dbReference>
<evidence type="ECO:0000256" key="4">
    <source>
        <dbReference type="ARBA" id="ARBA00022692"/>
    </source>
</evidence>
<dbReference type="PANTHER" id="PTHR42758:SF2">
    <property type="entry name" value="PHOSPHATIDYLGLYCEROL PHOSPHOLIPASE C"/>
    <property type="match status" value="1"/>
</dbReference>
<evidence type="ECO:0000256" key="5">
    <source>
        <dbReference type="ARBA" id="ARBA00022723"/>
    </source>
</evidence>
<accession>A0ABM1BRG2</accession>
<dbReference type="Gene3D" id="3.20.20.190">
    <property type="entry name" value="Phosphatidylinositol (PI) phosphodiesterase"/>
    <property type="match status" value="1"/>
</dbReference>
<evidence type="ECO:0000256" key="10">
    <source>
        <dbReference type="ARBA" id="ARBA00023136"/>
    </source>
</evidence>
<keyword evidence="12" id="KW-0456">Lyase</keyword>
<evidence type="ECO:0000256" key="12">
    <source>
        <dbReference type="ARBA" id="ARBA00023239"/>
    </source>
</evidence>
<comment type="similarity">
    <text evidence="3">Belongs to the glycerophosphoryl diester phosphodiesterase family.</text>
</comment>
<keyword evidence="10" id="KW-0472">Membrane</keyword>
<evidence type="ECO:0000256" key="2">
    <source>
        <dbReference type="ARBA" id="ARBA00004370"/>
    </source>
</evidence>
<evidence type="ECO:0000313" key="20">
    <source>
        <dbReference type="RefSeq" id="XP_013787223.2"/>
    </source>
</evidence>
<evidence type="ECO:0000256" key="1">
    <source>
        <dbReference type="ARBA" id="ARBA00000110"/>
    </source>
</evidence>
<evidence type="ECO:0000256" key="3">
    <source>
        <dbReference type="ARBA" id="ARBA00007277"/>
    </source>
</evidence>
<keyword evidence="9" id="KW-0443">Lipid metabolism</keyword>
<evidence type="ECO:0000256" key="9">
    <source>
        <dbReference type="ARBA" id="ARBA00023098"/>
    </source>
</evidence>
<comment type="catalytic activity">
    <reaction evidence="15">
        <text>N-hexadecanoyl-1-(9Z-octadecenoyl)-sn-glycero-3-phosphoethanolamine + H2O = N-hexadecanoylethanolamine + 1-(9Z-octadecenoyl)-sn-glycero-3-phosphate + H(+)</text>
        <dbReference type="Rhea" id="RHEA:53168"/>
        <dbReference type="ChEBI" id="CHEBI:15377"/>
        <dbReference type="ChEBI" id="CHEBI:15378"/>
        <dbReference type="ChEBI" id="CHEBI:71464"/>
        <dbReference type="ChEBI" id="CHEBI:74544"/>
        <dbReference type="ChEBI" id="CHEBI:85217"/>
    </reaction>
    <physiologicalReaction direction="left-to-right" evidence="15">
        <dbReference type="Rhea" id="RHEA:53169"/>
    </physiologicalReaction>
</comment>
<protein>
    <submittedName>
        <fullName evidence="20">Glycerophosphodiester phosphodiesterase domain-containing protein 1-like</fullName>
    </submittedName>
</protein>
<comment type="subcellular location">
    <subcellularLocation>
        <location evidence="2">Membrane</location>
    </subcellularLocation>
</comment>
<comment type="catalytic activity">
    <reaction evidence="14">
        <text>N-(5Z,8Z,11Z,14Z-eicosatetraenoyl)-1-(9Z-octadecenoyl)-sn-glycero-3-phosphoethanolamine + H2O = N-(5Z,8Z,11Z,14Z-eicosatetraenoyl)-ethanolamine + 1-(9Z-octadecenoyl)-sn-glycero-3-phosphate + H(+)</text>
        <dbReference type="Rhea" id="RHEA:45544"/>
        <dbReference type="ChEBI" id="CHEBI:2700"/>
        <dbReference type="ChEBI" id="CHEBI:15377"/>
        <dbReference type="ChEBI" id="CHEBI:15378"/>
        <dbReference type="ChEBI" id="CHEBI:74544"/>
        <dbReference type="ChEBI" id="CHEBI:85223"/>
    </reaction>
    <physiologicalReaction direction="left-to-right" evidence="14">
        <dbReference type="Rhea" id="RHEA:45545"/>
    </physiologicalReaction>
</comment>
<dbReference type="InterPro" id="IPR017946">
    <property type="entry name" value="PLC-like_Pdiesterase_TIM-brl"/>
</dbReference>
<keyword evidence="8" id="KW-1133">Transmembrane helix</keyword>
<sequence length="161" mass="18031">MILISLTFLGGYILSSLLLFKYPTLIHRRKELKFHCCHISHRGGAAENLENTLSAFENAVNQRTDMLEIDVQLTKDGQVVVSHDNNLLRLAGCGINISDINYDDIPSLQCILPVDFTNGHCCQGGKDRKIPLLQDIFAKYPGIPINIDIKTNNDILIKKVK</sequence>
<evidence type="ECO:0000256" key="16">
    <source>
        <dbReference type="ARBA" id="ARBA00048580"/>
    </source>
</evidence>
<dbReference type="InterPro" id="IPR030395">
    <property type="entry name" value="GP_PDE_dom"/>
</dbReference>
<evidence type="ECO:0000256" key="8">
    <source>
        <dbReference type="ARBA" id="ARBA00022989"/>
    </source>
</evidence>
<evidence type="ECO:0000256" key="17">
    <source>
        <dbReference type="ARBA" id="ARBA00048947"/>
    </source>
</evidence>
<comment type="catalytic activity">
    <reaction evidence="16">
        <text>1-O-(1Z-octadecenyl)-sn-glycero-3-phospho-N-hexadecanoyl-ethanolamine + H2O = 1-O-(1Z-octadecenyl)-sn-glycero-3-phosphate + N-hexadecanoylethanolamine + H(+)</text>
        <dbReference type="Rhea" id="RHEA:53184"/>
        <dbReference type="ChEBI" id="CHEBI:15377"/>
        <dbReference type="ChEBI" id="CHEBI:15378"/>
        <dbReference type="ChEBI" id="CHEBI:71464"/>
        <dbReference type="ChEBI" id="CHEBI:137009"/>
        <dbReference type="ChEBI" id="CHEBI:137017"/>
    </reaction>
    <physiologicalReaction direction="left-to-right" evidence="16">
        <dbReference type="Rhea" id="RHEA:53185"/>
    </physiologicalReaction>
</comment>
<evidence type="ECO:0000256" key="13">
    <source>
        <dbReference type="ARBA" id="ARBA00036083"/>
    </source>
</evidence>
<dbReference type="PROSITE" id="PS51704">
    <property type="entry name" value="GP_PDE"/>
    <property type="match status" value="1"/>
</dbReference>
<dbReference type="SUPFAM" id="SSF51695">
    <property type="entry name" value="PLC-like phosphodiesterases"/>
    <property type="match status" value="1"/>
</dbReference>
<evidence type="ECO:0000256" key="11">
    <source>
        <dbReference type="ARBA" id="ARBA00023157"/>
    </source>
</evidence>
<keyword evidence="11" id="KW-1015">Disulfide bond</keyword>
<keyword evidence="4" id="KW-0812">Transmembrane</keyword>